<name>R7U7I8_CAPTE</name>
<evidence type="ECO:0000256" key="1">
    <source>
        <dbReference type="ARBA" id="ARBA00004141"/>
    </source>
</evidence>
<evidence type="ECO:0000313" key="10">
    <source>
        <dbReference type="Proteomes" id="UP000014760"/>
    </source>
</evidence>
<dbReference type="OMA" id="YAVEPNY"/>
<dbReference type="GO" id="GO:0038023">
    <property type="term" value="F:signaling receptor activity"/>
    <property type="evidence" value="ECO:0007669"/>
    <property type="project" value="TreeGrafter"/>
</dbReference>
<dbReference type="GO" id="GO:0016020">
    <property type="term" value="C:membrane"/>
    <property type="evidence" value="ECO:0007669"/>
    <property type="project" value="UniProtKB-SubCell"/>
</dbReference>
<dbReference type="Proteomes" id="UP000014760">
    <property type="component" value="Unassembled WGS sequence"/>
</dbReference>
<feature type="transmembrane region" description="Helical" evidence="7">
    <location>
        <begin position="73"/>
        <end position="91"/>
    </location>
</feature>
<evidence type="ECO:0000313" key="8">
    <source>
        <dbReference type="EMBL" id="ELT99105.1"/>
    </source>
</evidence>
<dbReference type="EMBL" id="AMQN01001957">
    <property type="status" value="NOT_ANNOTATED_CDS"/>
    <property type="molecule type" value="Genomic_DNA"/>
</dbReference>
<dbReference type="PANTHER" id="PTHR20855:SF92">
    <property type="entry name" value="PROGESTIN AND ADIPOQ RECEPTOR FAMILY MEMBER 3-LIKE"/>
    <property type="match status" value="1"/>
</dbReference>
<dbReference type="OrthoDB" id="535992at2759"/>
<keyword evidence="5 7" id="KW-0472">Membrane</keyword>
<keyword evidence="4 7" id="KW-1133">Transmembrane helix</keyword>
<protein>
    <submittedName>
        <fullName evidence="8 9">Uncharacterized protein</fullName>
    </submittedName>
</protein>
<sequence>MSRVQSTPIFGTTKTRFRSLPRVPSLPVFVPTRSKAQVPLLFREAYVDHGFRELHRPWWSYLLSVLQLHNESMNVWTHLVALVLMLKHLHTFNQHLDFLTDPYSWPLLAGFVCGLLLYSFSSMAHCFHSKSELVHYLAFMVDYAGIGLYGLGSTIIHFYYCTELELHLFTQNFFVPVGCALAFLVFFCCSYAKVSYSRPYPFVRKVWQMVPVLGVYFHLSIPLVHRFILCLTSSSACPPSIQHHAQQMVWFILSGIFYASDLPQRFHPGRFDHFFHSHQLFHICIMMSTSKQMDAVLLDYQMRLAAILAQPEPSLFSAFGPVAVVLAAQIISFCFFRSIVKRKLAKRD</sequence>
<feature type="transmembrane region" description="Helical" evidence="7">
    <location>
        <begin position="103"/>
        <end position="121"/>
    </location>
</feature>
<feature type="transmembrane region" description="Helical" evidence="7">
    <location>
        <begin position="172"/>
        <end position="194"/>
    </location>
</feature>
<organism evidence="8">
    <name type="scientific">Capitella teleta</name>
    <name type="common">Polychaete worm</name>
    <dbReference type="NCBI Taxonomy" id="283909"/>
    <lineage>
        <taxon>Eukaryota</taxon>
        <taxon>Metazoa</taxon>
        <taxon>Spiralia</taxon>
        <taxon>Lophotrochozoa</taxon>
        <taxon>Annelida</taxon>
        <taxon>Polychaeta</taxon>
        <taxon>Sedentaria</taxon>
        <taxon>Scolecida</taxon>
        <taxon>Capitellidae</taxon>
        <taxon>Capitella</taxon>
    </lineage>
</organism>
<reference evidence="8 10" key="2">
    <citation type="journal article" date="2013" name="Nature">
        <title>Insights into bilaterian evolution from three spiralian genomes.</title>
        <authorList>
            <person name="Simakov O."/>
            <person name="Marletaz F."/>
            <person name="Cho S.J."/>
            <person name="Edsinger-Gonzales E."/>
            <person name="Havlak P."/>
            <person name="Hellsten U."/>
            <person name="Kuo D.H."/>
            <person name="Larsson T."/>
            <person name="Lv J."/>
            <person name="Arendt D."/>
            <person name="Savage R."/>
            <person name="Osoegawa K."/>
            <person name="de Jong P."/>
            <person name="Grimwood J."/>
            <person name="Chapman J.A."/>
            <person name="Shapiro H."/>
            <person name="Aerts A."/>
            <person name="Otillar R.P."/>
            <person name="Terry A.Y."/>
            <person name="Boore J.L."/>
            <person name="Grigoriev I.V."/>
            <person name="Lindberg D.R."/>
            <person name="Seaver E.C."/>
            <person name="Weisblat D.A."/>
            <person name="Putnam N.H."/>
            <person name="Rokhsar D.S."/>
        </authorList>
    </citation>
    <scope>NUCLEOTIDE SEQUENCE</scope>
    <source>
        <strain evidence="8 10">I ESC-2004</strain>
    </source>
</reference>
<dbReference type="EnsemblMetazoa" id="CapteT142052">
    <property type="protein sequence ID" value="CapteP142052"/>
    <property type="gene ID" value="CapteG142052"/>
</dbReference>
<comment type="subcellular location">
    <subcellularLocation>
        <location evidence="1">Membrane</location>
        <topology evidence="1">Multi-pass membrane protein</topology>
    </subcellularLocation>
</comment>
<dbReference type="GO" id="GO:0046872">
    <property type="term" value="F:metal ion binding"/>
    <property type="evidence" value="ECO:0007669"/>
    <property type="project" value="UniProtKB-KW"/>
</dbReference>
<accession>R7U7I8</accession>
<evidence type="ECO:0000256" key="6">
    <source>
        <dbReference type="PIRSR" id="PIRSR604254-1"/>
    </source>
</evidence>
<feature type="binding site" evidence="6">
    <location>
        <position position="278"/>
    </location>
    <ligand>
        <name>Zn(2+)</name>
        <dbReference type="ChEBI" id="CHEBI:29105"/>
    </ligand>
</feature>
<dbReference type="PANTHER" id="PTHR20855">
    <property type="entry name" value="ADIPOR/PROGESTIN RECEPTOR-RELATED"/>
    <property type="match status" value="1"/>
</dbReference>
<evidence type="ECO:0000256" key="4">
    <source>
        <dbReference type="ARBA" id="ARBA00022989"/>
    </source>
</evidence>
<evidence type="ECO:0000256" key="7">
    <source>
        <dbReference type="SAM" id="Phobius"/>
    </source>
</evidence>
<feature type="binding site" evidence="6">
    <location>
        <position position="125"/>
    </location>
    <ligand>
        <name>Zn(2+)</name>
        <dbReference type="ChEBI" id="CHEBI:29105"/>
    </ligand>
</feature>
<keyword evidence="10" id="KW-1185">Reference proteome</keyword>
<dbReference type="InterPro" id="IPR004254">
    <property type="entry name" value="AdipoR/HlyIII-related"/>
</dbReference>
<keyword evidence="3 7" id="KW-0812">Transmembrane</keyword>
<comment type="similarity">
    <text evidence="2">Belongs to the ADIPOR family.</text>
</comment>
<reference evidence="10" key="1">
    <citation type="submission" date="2012-12" db="EMBL/GenBank/DDBJ databases">
        <authorList>
            <person name="Hellsten U."/>
            <person name="Grimwood J."/>
            <person name="Chapman J.A."/>
            <person name="Shapiro H."/>
            <person name="Aerts A."/>
            <person name="Otillar R.P."/>
            <person name="Terry A.Y."/>
            <person name="Boore J.L."/>
            <person name="Simakov O."/>
            <person name="Marletaz F."/>
            <person name="Cho S.-J."/>
            <person name="Edsinger-Gonzales E."/>
            <person name="Havlak P."/>
            <person name="Kuo D.-H."/>
            <person name="Larsson T."/>
            <person name="Lv J."/>
            <person name="Arendt D."/>
            <person name="Savage R."/>
            <person name="Osoegawa K."/>
            <person name="de Jong P."/>
            <person name="Lindberg D.R."/>
            <person name="Seaver E.C."/>
            <person name="Weisblat D.A."/>
            <person name="Putnam N.H."/>
            <person name="Grigoriev I.V."/>
            <person name="Rokhsar D.S."/>
        </authorList>
    </citation>
    <scope>NUCLEOTIDE SEQUENCE</scope>
    <source>
        <strain evidence="10">I ESC-2004</strain>
    </source>
</reference>
<evidence type="ECO:0000313" key="9">
    <source>
        <dbReference type="EnsemblMetazoa" id="CapteP142052"/>
    </source>
</evidence>
<evidence type="ECO:0000256" key="3">
    <source>
        <dbReference type="ARBA" id="ARBA00022692"/>
    </source>
</evidence>
<keyword evidence="6" id="KW-0862">Zinc</keyword>
<dbReference type="STRING" id="283909.R7U7I8"/>
<evidence type="ECO:0000256" key="5">
    <source>
        <dbReference type="ARBA" id="ARBA00023136"/>
    </source>
</evidence>
<dbReference type="Pfam" id="PF03006">
    <property type="entry name" value="HlyIII"/>
    <property type="match status" value="1"/>
</dbReference>
<reference evidence="9" key="3">
    <citation type="submission" date="2015-06" db="UniProtKB">
        <authorList>
            <consortium name="EnsemblMetazoa"/>
        </authorList>
    </citation>
    <scope>IDENTIFICATION</scope>
</reference>
<proteinExistence type="inferred from homology"/>
<feature type="binding site" evidence="6">
    <location>
        <position position="282"/>
    </location>
    <ligand>
        <name>Zn(2+)</name>
        <dbReference type="ChEBI" id="CHEBI:29105"/>
    </ligand>
</feature>
<feature type="transmembrane region" description="Helical" evidence="7">
    <location>
        <begin position="206"/>
        <end position="229"/>
    </location>
</feature>
<gene>
    <name evidence="8" type="ORF">CAPTEDRAFT_142052</name>
</gene>
<keyword evidence="6" id="KW-0479">Metal-binding</keyword>
<dbReference type="AlphaFoldDB" id="R7U7I8"/>
<dbReference type="HOGENOM" id="CLU_052356_0_0_1"/>
<feature type="transmembrane region" description="Helical" evidence="7">
    <location>
        <begin position="318"/>
        <end position="340"/>
    </location>
</feature>
<feature type="transmembrane region" description="Helical" evidence="7">
    <location>
        <begin position="133"/>
        <end position="160"/>
    </location>
</feature>
<dbReference type="EMBL" id="KB307198">
    <property type="protein sequence ID" value="ELT99105.1"/>
    <property type="molecule type" value="Genomic_DNA"/>
</dbReference>
<evidence type="ECO:0000256" key="2">
    <source>
        <dbReference type="ARBA" id="ARBA00007018"/>
    </source>
</evidence>